<dbReference type="PANTHER" id="PTHR47966:SF65">
    <property type="entry name" value="ASPARTIC-TYPE ENDOPEPTIDASE"/>
    <property type="match status" value="1"/>
</dbReference>
<dbReference type="HOGENOM" id="CLU_013253_9_1_1"/>
<dbReference type="SUPFAM" id="SSF50630">
    <property type="entry name" value="Acid proteases"/>
    <property type="match status" value="1"/>
</dbReference>
<evidence type="ECO:0000256" key="12">
    <source>
        <dbReference type="PIRSR" id="PIRSR601461-1"/>
    </source>
</evidence>
<dbReference type="CDD" id="cd05474">
    <property type="entry name" value="SAP_like"/>
    <property type="match status" value="1"/>
</dbReference>
<evidence type="ECO:0000256" key="4">
    <source>
        <dbReference type="ARBA" id="ARBA00013207"/>
    </source>
</evidence>
<dbReference type="AlphaFoldDB" id="G3B7Y0"/>
<gene>
    <name evidence="16" type="ORF">CANTEDRAFT_115143</name>
</gene>
<feature type="signal peptide" evidence="14">
    <location>
        <begin position="1"/>
        <end position="24"/>
    </location>
</feature>
<dbReference type="GO" id="GO:0004190">
    <property type="term" value="F:aspartic-type endopeptidase activity"/>
    <property type="evidence" value="ECO:0007669"/>
    <property type="project" value="UniProtKB-KW"/>
</dbReference>
<comment type="similarity">
    <text evidence="3 13">Belongs to the peptidase A1 family.</text>
</comment>
<evidence type="ECO:0000256" key="7">
    <source>
        <dbReference type="ARBA" id="ARBA00022729"/>
    </source>
</evidence>
<dbReference type="InterPro" id="IPR021109">
    <property type="entry name" value="Peptidase_aspartic_dom_sf"/>
</dbReference>
<keyword evidence="11" id="KW-1015">Disulfide bond</keyword>
<dbReference type="Proteomes" id="UP000000707">
    <property type="component" value="Unassembled WGS sequence"/>
</dbReference>
<evidence type="ECO:0000256" key="11">
    <source>
        <dbReference type="ARBA" id="ARBA00023157"/>
    </source>
</evidence>
<dbReference type="OrthoDB" id="771136at2759"/>
<evidence type="ECO:0000256" key="9">
    <source>
        <dbReference type="ARBA" id="ARBA00022801"/>
    </source>
</evidence>
<dbReference type="PROSITE" id="PS00141">
    <property type="entry name" value="ASP_PROTEASE"/>
    <property type="match status" value="1"/>
</dbReference>
<sequence length="389" mass="41485">MFANFKVLYAIALALSFATSNAAAVPGFQKRENGAIKLDFNIERPDKLILNGNFTKRADDYNYALINEGSYYVAEILVGSNQQAVKVDVDTGSSDLWVVDTSSGISGTYGVYDHTTSSTFSRIASGFAVAYADQSHAEGDWVSDTIQLGGTGGPSLKNQEFGDATTSTINFGILGIGFPINEATADKYQNVPQSLVSQGYIHKNAYSLYLDSSDAAQGSVLFGGIDHAKYSGSLVSNPVVSQNDLDLNVNSVTTNGQTIDIGSNYVLDSGTTINYLDPTVLANLASALGAKYSSSGFYYFDSASDAKDISVNFDGVSVTIPASYTVGAFYDGDGNALTETGFLFLPQTNYHILGDVFLRNAYVVYDLDARTISLAQAKFTSDENITVIS</sequence>
<dbReference type="PROSITE" id="PS51767">
    <property type="entry name" value="PEPTIDASE_A1"/>
    <property type="match status" value="1"/>
</dbReference>
<reference evidence="16 17" key="1">
    <citation type="journal article" date="2011" name="Proc. Natl. Acad. Sci. U.S.A.">
        <title>Comparative genomics of xylose-fermenting fungi for enhanced biofuel production.</title>
        <authorList>
            <person name="Wohlbach D.J."/>
            <person name="Kuo A."/>
            <person name="Sato T.K."/>
            <person name="Potts K.M."/>
            <person name="Salamov A.A."/>
            <person name="LaButti K.M."/>
            <person name="Sun H."/>
            <person name="Clum A."/>
            <person name="Pangilinan J.L."/>
            <person name="Lindquist E.A."/>
            <person name="Lucas S."/>
            <person name="Lapidus A."/>
            <person name="Jin M."/>
            <person name="Gunawan C."/>
            <person name="Balan V."/>
            <person name="Dale B.E."/>
            <person name="Jeffries T.W."/>
            <person name="Zinkel R."/>
            <person name="Barry K.W."/>
            <person name="Grigoriev I.V."/>
            <person name="Gasch A.P."/>
        </authorList>
    </citation>
    <scope>NUCLEOTIDE SEQUENCE [LARGE SCALE GENOMIC DNA]</scope>
    <source>
        <strain evidence="17">ATCC 10573 / BCRC 21748 / CBS 615 / JCM 9827 / NBRC 10315 / NRRL Y-1498 / VKM Y-70</strain>
    </source>
</reference>
<keyword evidence="8 13" id="KW-0064">Aspartyl protease</keyword>
<keyword evidence="7 14" id="KW-0732">Signal</keyword>
<organism evidence="17">
    <name type="scientific">Candida tenuis (strain ATCC 10573 / BCRC 21748 / CBS 615 / JCM 9827 / NBRC 10315 / NRRL Y-1498 / VKM Y-70)</name>
    <name type="common">Yeast</name>
    <name type="synonym">Yamadazyma tenuis</name>
    <dbReference type="NCBI Taxonomy" id="590646"/>
    <lineage>
        <taxon>Eukaryota</taxon>
        <taxon>Fungi</taxon>
        <taxon>Dikarya</taxon>
        <taxon>Ascomycota</taxon>
        <taxon>Saccharomycotina</taxon>
        <taxon>Pichiomycetes</taxon>
        <taxon>Debaryomycetaceae</taxon>
        <taxon>Yamadazyma</taxon>
    </lineage>
</organism>
<dbReference type="EC" id="3.4.23.24" evidence="4"/>
<dbReference type="KEGG" id="cten:18247739"/>
<feature type="active site" evidence="12">
    <location>
        <position position="90"/>
    </location>
</feature>
<dbReference type="InterPro" id="IPR033876">
    <property type="entry name" value="SAP-like"/>
</dbReference>
<keyword evidence="10" id="KW-0865">Zymogen</keyword>
<evidence type="ECO:0000313" key="17">
    <source>
        <dbReference type="Proteomes" id="UP000000707"/>
    </source>
</evidence>
<evidence type="ECO:0000256" key="8">
    <source>
        <dbReference type="ARBA" id="ARBA00022750"/>
    </source>
</evidence>
<keyword evidence="9 13" id="KW-0378">Hydrolase</keyword>
<dbReference type="Pfam" id="PF00026">
    <property type="entry name" value="Asp"/>
    <property type="match status" value="1"/>
</dbReference>
<feature type="chain" id="PRO_5003442871" description="candidapepsin" evidence="14">
    <location>
        <begin position="25"/>
        <end position="389"/>
    </location>
</feature>
<comment type="catalytic activity">
    <reaction evidence="1">
        <text>Preferential cleavage at the carboxyl of hydrophobic amino acids, but fails to cleave 15-Leu-|-Tyr-16, 16-Tyr-|-Leu-17 and 24-Phe-|-Phe-25 of insulin B chain. Activates trypsinogen, and degrades keratin.</text>
        <dbReference type="EC" id="3.4.23.24"/>
    </reaction>
</comment>
<evidence type="ECO:0000256" key="3">
    <source>
        <dbReference type="ARBA" id="ARBA00007447"/>
    </source>
</evidence>
<comment type="subcellular location">
    <subcellularLocation>
        <location evidence="2">Secreted</location>
    </subcellularLocation>
</comment>
<dbReference type="GO" id="GO:0005576">
    <property type="term" value="C:extracellular region"/>
    <property type="evidence" value="ECO:0007669"/>
    <property type="project" value="UniProtKB-SubCell"/>
</dbReference>
<evidence type="ECO:0000256" key="13">
    <source>
        <dbReference type="RuleBase" id="RU000454"/>
    </source>
</evidence>
<dbReference type="EMBL" id="GL996527">
    <property type="protein sequence ID" value="EGV61683.1"/>
    <property type="molecule type" value="Genomic_DNA"/>
</dbReference>
<evidence type="ECO:0000256" key="10">
    <source>
        <dbReference type="ARBA" id="ARBA00023145"/>
    </source>
</evidence>
<evidence type="ECO:0000313" key="16">
    <source>
        <dbReference type="EMBL" id="EGV61683.1"/>
    </source>
</evidence>
<feature type="domain" description="Peptidase A1" evidence="15">
    <location>
        <begin position="72"/>
        <end position="375"/>
    </location>
</feature>
<dbReference type="GeneID" id="18247739"/>
<evidence type="ECO:0000259" key="15">
    <source>
        <dbReference type="PROSITE" id="PS51767"/>
    </source>
</evidence>
<dbReference type="eggNOG" id="KOG1339">
    <property type="taxonomic scope" value="Eukaryota"/>
</dbReference>
<dbReference type="InterPro" id="IPR033121">
    <property type="entry name" value="PEPTIDASE_A1"/>
</dbReference>
<protein>
    <recommendedName>
        <fullName evidence="4">candidapepsin</fullName>
        <ecNumber evidence="4">3.4.23.24</ecNumber>
    </recommendedName>
</protein>
<evidence type="ECO:0000256" key="14">
    <source>
        <dbReference type="SAM" id="SignalP"/>
    </source>
</evidence>
<dbReference type="InterPro" id="IPR001969">
    <property type="entry name" value="Aspartic_peptidase_AS"/>
</dbReference>
<accession>G3B7Y0</accession>
<dbReference type="PRINTS" id="PR00792">
    <property type="entry name" value="PEPSIN"/>
</dbReference>
<keyword evidence="6 13" id="KW-0645">Protease</keyword>
<proteinExistence type="inferred from homology"/>
<evidence type="ECO:0000256" key="6">
    <source>
        <dbReference type="ARBA" id="ARBA00022670"/>
    </source>
</evidence>
<evidence type="ECO:0000256" key="5">
    <source>
        <dbReference type="ARBA" id="ARBA00022525"/>
    </source>
</evidence>
<keyword evidence="5" id="KW-0964">Secreted</keyword>
<evidence type="ECO:0000256" key="2">
    <source>
        <dbReference type="ARBA" id="ARBA00004613"/>
    </source>
</evidence>
<evidence type="ECO:0000256" key="1">
    <source>
        <dbReference type="ARBA" id="ARBA00001675"/>
    </source>
</evidence>
<dbReference type="PANTHER" id="PTHR47966">
    <property type="entry name" value="BETA-SITE APP-CLEAVING ENZYME, ISOFORM A-RELATED"/>
    <property type="match status" value="1"/>
</dbReference>
<dbReference type="GO" id="GO:0006508">
    <property type="term" value="P:proteolysis"/>
    <property type="evidence" value="ECO:0007669"/>
    <property type="project" value="UniProtKB-KW"/>
</dbReference>
<feature type="active site" evidence="12">
    <location>
        <position position="268"/>
    </location>
</feature>
<dbReference type="InterPro" id="IPR001461">
    <property type="entry name" value="Aspartic_peptidase_A1"/>
</dbReference>
<name>G3B7Y0_CANTC</name>
<keyword evidence="17" id="KW-1185">Reference proteome</keyword>
<dbReference type="Gene3D" id="2.40.70.10">
    <property type="entry name" value="Acid Proteases"/>
    <property type="match status" value="2"/>
</dbReference>